<evidence type="ECO:0000259" key="2">
    <source>
        <dbReference type="Pfam" id="PF00582"/>
    </source>
</evidence>
<dbReference type="PANTHER" id="PTHR46268:SF15">
    <property type="entry name" value="UNIVERSAL STRESS PROTEIN HP_0031"/>
    <property type="match status" value="1"/>
</dbReference>
<comment type="similarity">
    <text evidence="1">Belongs to the universal stress protein A family.</text>
</comment>
<accession>A0A6V8MGT0</accession>
<protein>
    <submittedName>
        <fullName evidence="3">Universal stress protein UspA</fullName>
    </submittedName>
</protein>
<dbReference type="InterPro" id="IPR006016">
    <property type="entry name" value="UspA"/>
</dbReference>
<keyword evidence="4" id="KW-1185">Reference proteome</keyword>
<name>A0A6V8MGT0_9BACT</name>
<evidence type="ECO:0000256" key="1">
    <source>
        <dbReference type="ARBA" id="ARBA00008791"/>
    </source>
</evidence>
<dbReference type="RefSeq" id="WP_183354022.1">
    <property type="nucleotide sequence ID" value="NZ_BLXX01000003.1"/>
</dbReference>
<dbReference type="InterPro" id="IPR014729">
    <property type="entry name" value="Rossmann-like_a/b/a_fold"/>
</dbReference>
<sequence length="155" mass="16800">MFKHLLVPTDGSELSGDAVERAVAFAREAGARITFLSVVQSFPKIYYGEGALFDPHLPVRYRERIGELAEDALGRAAETAERGGVACTKLTLVGEQAYQGIIQAALDRGCDLIFMASHGWRGIRALVLGSETHKVLTHSSIPVLVHRSARTAEPD</sequence>
<feature type="domain" description="UspA" evidence="2">
    <location>
        <begin position="1"/>
        <end position="145"/>
    </location>
</feature>
<gene>
    <name evidence="3" type="ORF">GMST_15150</name>
</gene>
<dbReference type="AlphaFoldDB" id="A0A6V8MGT0"/>
<dbReference type="PRINTS" id="PR01438">
    <property type="entry name" value="UNVRSLSTRESS"/>
</dbReference>
<dbReference type="Pfam" id="PF00582">
    <property type="entry name" value="Usp"/>
    <property type="match status" value="1"/>
</dbReference>
<dbReference type="SUPFAM" id="SSF52402">
    <property type="entry name" value="Adenine nucleotide alpha hydrolases-like"/>
    <property type="match status" value="1"/>
</dbReference>
<reference evidence="4" key="1">
    <citation type="submission" date="2020-06" db="EMBL/GenBank/DDBJ databases">
        <title>Draft genomic sequence of Geomonas sp. Red330.</title>
        <authorList>
            <person name="Itoh H."/>
            <person name="Zhenxing X."/>
            <person name="Ushijima N."/>
            <person name="Masuda Y."/>
            <person name="Shiratori Y."/>
            <person name="Senoo K."/>
        </authorList>
    </citation>
    <scope>NUCLEOTIDE SEQUENCE [LARGE SCALE GENOMIC DNA]</scope>
    <source>
        <strain evidence="4">Red330</strain>
    </source>
</reference>
<comment type="caution">
    <text evidence="3">The sequence shown here is derived from an EMBL/GenBank/DDBJ whole genome shotgun (WGS) entry which is preliminary data.</text>
</comment>
<dbReference type="Gene3D" id="3.40.50.620">
    <property type="entry name" value="HUPs"/>
    <property type="match status" value="1"/>
</dbReference>
<dbReference type="PANTHER" id="PTHR46268">
    <property type="entry name" value="STRESS RESPONSE PROTEIN NHAX"/>
    <property type="match status" value="1"/>
</dbReference>
<dbReference type="EMBL" id="BLXX01000003">
    <property type="protein sequence ID" value="GFO59190.1"/>
    <property type="molecule type" value="Genomic_DNA"/>
</dbReference>
<evidence type="ECO:0000313" key="4">
    <source>
        <dbReference type="Proteomes" id="UP000556026"/>
    </source>
</evidence>
<dbReference type="InterPro" id="IPR006015">
    <property type="entry name" value="Universal_stress_UspA"/>
</dbReference>
<dbReference type="CDD" id="cd00293">
    <property type="entry name" value="USP-like"/>
    <property type="match status" value="1"/>
</dbReference>
<evidence type="ECO:0000313" key="3">
    <source>
        <dbReference type="EMBL" id="GFO59190.1"/>
    </source>
</evidence>
<organism evidence="3 4">
    <name type="scientific">Geomonas silvestris</name>
    <dbReference type="NCBI Taxonomy" id="2740184"/>
    <lineage>
        <taxon>Bacteria</taxon>
        <taxon>Pseudomonadati</taxon>
        <taxon>Thermodesulfobacteriota</taxon>
        <taxon>Desulfuromonadia</taxon>
        <taxon>Geobacterales</taxon>
        <taxon>Geobacteraceae</taxon>
        <taxon>Geomonas</taxon>
    </lineage>
</organism>
<proteinExistence type="inferred from homology"/>
<dbReference type="Proteomes" id="UP000556026">
    <property type="component" value="Unassembled WGS sequence"/>
</dbReference>